<dbReference type="Proteomes" id="UP001213039">
    <property type="component" value="Chromosome"/>
</dbReference>
<sequence>MKKLFKNFKNKILLSVGILSGLSLLTWLVSVKVTSKFKPSFYNYKSYMSEINVEKLNETFDYKEFDEINQFSNALINNKAVAGIGSEFLATELVRKKLIGKIDYSSLLNIPALDGMLEYDKLKNIINSDEYKDYSNEIKSSLQRQFNEASQKRDLARKFVKLTLREEIWNHLSKYELKNGSELWEYFYPYFSQDMVIGYNIKKVPLNSEVLDPSTGGINFASYKDKFKNDDIKDPYSLINILKIMTENNYNQWYITDAVRDNMLYGSSYWPLPEGRTDQRFTGKVLDSNDNGNQNYKILIDAFSDLIKDGTGFDIKNNKHISFKGDGLEIVNDLINPSRPDVTIAIMYNGDAIDSYYGSDNFEGTVEDGEIRAIKPKNNILLLDGFVVSSDASKDNAKKYTSAVSETIFSGSRDVIESYNELLEAHLIEDISNVNENTVKFNYIQTKVSQARIAKNWNIMKENQLNTLLEEKEIEDYKQKTEALSSKYTNLINLSLSSNREKFSRYYELKNKKAQNLEFDTDQEISLIPYFFKEYLEANFDDFLSNIALNIKKEDFSLEWLLSENFEQNVFVYMFIEDKESLNEHLGELEQSEVKEFITLYLSRKLAFIDLSDDINIGDRYNFNNFNFVNYVPTVISDYEQILQNYFLDVFEGHDKNAIYLYEISNANGVVHENIQPVSDELQSKLTTYYFNKTKS</sequence>
<name>A0ACD4PH31_9BACT</name>
<evidence type="ECO:0000313" key="1">
    <source>
        <dbReference type="EMBL" id="WBP83908.1"/>
    </source>
</evidence>
<proteinExistence type="predicted"/>
<dbReference type="EMBL" id="CP114370">
    <property type="protein sequence ID" value="WBP83908.1"/>
    <property type="molecule type" value="Genomic_DNA"/>
</dbReference>
<evidence type="ECO:0000313" key="2">
    <source>
        <dbReference type="Proteomes" id="UP001213039"/>
    </source>
</evidence>
<keyword evidence="2" id="KW-1185">Reference proteome</keyword>
<organism evidence="1 2">
    <name type="scientific">Mycoplasmopsis edwardii</name>
    <dbReference type="NCBI Taxonomy" id="53558"/>
    <lineage>
        <taxon>Bacteria</taxon>
        <taxon>Bacillati</taxon>
        <taxon>Mycoplasmatota</taxon>
        <taxon>Mycoplasmoidales</taxon>
        <taxon>Metamycoplasmataceae</taxon>
        <taxon>Mycoplasmopsis</taxon>
    </lineage>
</organism>
<gene>
    <name evidence="1" type="ORF">Me_995_000536</name>
</gene>
<reference evidence="1" key="1">
    <citation type="submission" date="2022-12" db="EMBL/GenBank/DDBJ databases">
        <authorList>
            <consortium name="Asia Pacific Centre for Animal Health"/>
            <person name="Klose S.M."/>
            <person name="Legione A.R."/>
            <person name="Monotti I."/>
            <person name="Bushell R."/>
            <person name="Marenda M.S."/>
            <person name="Sugiyama T."/>
            <person name="Browning G.F."/>
            <person name="Vaz P.K."/>
        </authorList>
    </citation>
    <scope>NUCLEOTIDE SEQUENCE</scope>
    <source>
        <strain evidence="1">Felid995</strain>
    </source>
</reference>
<accession>A0ACD4PH31</accession>
<protein>
    <submittedName>
        <fullName evidence="1">Uncharacterized protein</fullName>
    </submittedName>
</protein>